<dbReference type="PROSITE" id="PS00086">
    <property type="entry name" value="CYTOCHROME_P450"/>
    <property type="match status" value="1"/>
</dbReference>
<comment type="cofactor">
    <cofactor evidence="1 12">
        <name>heme</name>
        <dbReference type="ChEBI" id="CHEBI:30413"/>
    </cofactor>
</comment>
<evidence type="ECO:0000256" key="6">
    <source>
        <dbReference type="ARBA" id="ARBA00022723"/>
    </source>
</evidence>
<dbReference type="Pfam" id="PF00067">
    <property type="entry name" value="p450"/>
    <property type="match status" value="1"/>
</dbReference>
<comment type="caution">
    <text evidence="14">The sequence shown here is derived from an EMBL/GenBank/DDBJ whole genome shotgun (WGS) entry which is preliminary data.</text>
</comment>
<dbReference type="CDD" id="cd11041">
    <property type="entry name" value="CYP503A1-like"/>
    <property type="match status" value="1"/>
</dbReference>
<proteinExistence type="inferred from homology"/>
<evidence type="ECO:0000313" key="15">
    <source>
        <dbReference type="Proteomes" id="UP000606974"/>
    </source>
</evidence>
<gene>
    <name evidence="14" type="ORF">GJ744_001342</name>
</gene>
<dbReference type="InterPro" id="IPR017972">
    <property type="entry name" value="Cyt_P450_CS"/>
</dbReference>
<keyword evidence="15" id="KW-1185">Reference proteome</keyword>
<evidence type="ECO:0000256" key="11">
    <source>
        <dbReference type="ARBA" id="ARBA00023136"/>
    </source>
</evidence>
<keyword evidence="4 12" id="KW-0349">Heme</keyword>
<dbReference type="PRINTS" id="PR00465">
    <property type="entry name" value="EP450IV"/>
</dbReference>
<organism evidence="14 15">
    <name type="scientific">Endocarpon pusillum</name>
    <dbReference type="NCBI Taxonomy" id="364733"/>
    <lineage>
        <taxon>Eukaryota</taxon>
        <taxon>Fungi</taxon>
        <taxon>Dikarya</taxon>
        <taxon>Ascomycota</taxon>
        <taxon>Pezizomycotina</taxon>
        <taxon>Eurotiomycetes</taxon>
        <taxon>Chaetothyriomycetidae</taxon>
        <taxon>Verrucariales</taxon>
        <taxon>Verrucariaceae</taxon>
        <taxon>Endocarpon</taxon>
    </lineage>
</organism>
<sequence length="252" mass="28273">MSNYLLPLVQDRMAEQHAGSQAKHLDCIQWIIDTNPRKNPWSAEKIIQVVLGLWFASVHQLAISVVYALEDLSTHPAYVGPLRQEILQHAEPDGSNADLENMPLIDSFLKESARLRPSDSISVRRKALQQYTFSDGTHIAAGDVVCAPMRAMMLDESNSSDSRTFDGFRFVDAGSKSQSKLVDGETKLLLWGLGKRACPGRYYAVHALKLCVIHTLMNYEVEMGSERQRTLNWRSSTVPCSDTNLLFRPVPQ</sequence>
<protein>
    <recommendedName>
        <fullName evidence="16">Cytochrome P450</fullName>
    </recommendedName>
</protein>
<dbReference type="AlphaFoldDB" id="A0A8H7AT00"/>
<accession>A0A8H7AT00</accession>
<dbReference type="GO" id="GO:0016705">
    <property type="term" value="F:oxidoreductase activity, acting on paired donors, with incorporation or reduction of molecular oxygen"/>
    <property type="evidence" value="ECO:0007669"/>
    <property type="project" value="InterPro"/>
</dbReference>
<dbReference type="GO" id="GO:0016020">
    <property type="term" value="C:membrane"/>
    <property type="evidence" value="ECO:0007669"/>
    <property type="project" value="UniProtKB-SubCell"/>
</dbReference>
<dbReference type="PANTHER" id="PTHR46206">
    <property type="entry name" value="CYTOCHROME P450"/>
    <property type="match status" value="1"/>
</dbReference>
<evidence type="ECO:0000256" key="13">
    <source>
        <dbReference type="RuleBase" id="RU000461"/>
    </source>
</evidence>
<dbReference type="Gene3D" id="1.10.630.10">
    <property type="entry name" value="Cytochrome P450"/>
    <property type="match status" value="1"/>
</dbReference>
<comment type="subcellular location">
    <subcellularLocation>
        <location evidence="2">Membrane</location>
    </subcellularLocation>
</comment>
<evidence type="ECO:0008006" key="16">
    <source>
        <dbReference type="Google" id="ProtNLM"/>
    </source>
</evidence>
<keyword evidence="9 12" id="KW-0408">Iron</keyword>
<evidence type="ECO:0000256" key="8">
    <source>
        <dbReference type="ARBA" id="ARBA00023002"/>
    </source>
</evidence>
<evidence type="ECO:0000256" key="7">
    <source>
        <dbReference type="ARBA" id="ARBA00022989"/>
    </source>
</evidence>
<keyword evidence="11" id="KW-0472">Membrane</keyword>
<dbReference type="SUPFAM" id="SSF48264">
    <property type="entry name" value="Cytochrome P450"/>
    <property type="match status" value="1"/>
</dbReference>
<feature type="binding site" description="axial binding residue" evidence="12">
    <location>
        <position position="198"/>
    </location>
    <ligand>
        <name>heme</name>
        <dbReference type="ChEBI" id="CHEBI:30413"/>
    </ligand>
    <ligandPart>
        <name>Fe</name>
        <dbReference type="ChEBI" id="CHEBI:18248"/>
    </ligandPart>
</feature>
<dbReference type="InterPro" id="IPR036396">
    <property type="entry name" value="Cyt_P450_sf"/>
</dbReference>
<keyword evidence="8 13" id="KW-0560">Oxidoreductase</keyword>
<dbReference type="EMBL" id="JAACFV010000012">
    <property type="protein sequence ID" value="KAF7512407.1"/>
    <property type="molecule type" value="Genomic_DNA"/>
</dbReference>
<dbReference type="OrthoDB" id="1844152at2759"/>
<dbReference type="GO" id="GO:0004497">
    <property type="term" value="F:monooxygenase activity"/>
    <property type="evidence" value="ECO:0007669"/>
    <property type="project" value="UniProtKB-KW"/>
</dbReference>
<dbReference type="PANTHER" id="PTHR46206:SF5">
    <property type="entry name" value="P450, PUTATIVE (EUROFUNG)-RELATED"/>
    <property type="match status" value="1"/>
</dbReference>
<evidence type="ECO:0000313" key="14">
    <source>
        <dbReference type="EMBL" id="KAF7512407.1"/>
    </source>
</evidence>
<evidence type="ECO:0000256" key="12">
    <source>
        <dbReference type="PIRSR" id="PIRSR602403-1"/>
    </source>
</evidence>
<evidence type="ECO:0000256" key="4">
    <source>
        <dbReference type="ARBA" id="ARBA00022617"/>
    </source>
</evidence>
<dbReference type="InterPro" id="IPR001128">
    <property type="entry name" value="Cyt_P450"/>
</dbReference>
<keyword evidence="6 12" id="KW-0479">Metal-binding</keyword>
<evidence type="ECO:0000256" key="10">
    <source>
        <dbReference type="ARBA" id="ARBA00023033"/>
    </source>
</evidence>
<evidence type="ECO:0000256" key="2">
    <source>
        <dbReference type="ARBA" id="ARBA00004370"/>
    </source>
</evidence>
<evidence type="ECO:0000256" key="5">
    <source>
        <dbReference type="ARBA" id="ARBA00022692"/>
    </source>
</evidence>
<dbReference type="InterPro" id="IPR002403">
    <property type="entry name" value="Cyt_P450_E_grp-IV"/>
</dbReference>
<keyword evidence="10 13" id="KW-0503">Monooxygenase</keyword>
<keyword evidence="5" id="KW-0812">Transmembrane</keyword>
<name>A0A8H7AT00_9EURO</name>
<evidence type="ECO:0000256" key="1">
    <source>
        <dbReference type="ARBA" id="ARBA00001971"/>
    </source>
</evidence>
<reference evidence="14" key="1">
    <citation type="submission" date="2020-02" db="EMBL/GenBank/DDBJ databases">
        <authorList>
            <person name="Palmer J.M."/>
        </authorList>
    </citation>
    <scope>NUCLEOTIDE SEQUENCE</scope>
    <source>
        <strain evidence="14">EPUS1.4</strain>
        <tissue evidence="14">Thallus</tissue>
    </source>
</reference>
<evidence type="ECO:0000256" key="9">
    <source>
        <dbReference type="ARBA" id="ARBA00023004"/>
    </source>
</evidence>
<evidence type="ECO:0000256" key="3">
    <source>
        <dbReference type="ARBA" id="ARBA00010617"/>
    </source>
</evidence>
<keyword evidence="7" id="KW-1133">Transmembrane helix</keyword>
<comment type="similarity">
    <text evidence="3 13">Belongs to the cytochrome P450 family.</text>
</comment>
<dbReference type="Proteomes" id="UP000606974">
    <property type="component" value="Unassembled WGS sequence"/>
</dbReference>
<dbReference type="GO" id="GO:0005506">
    <property type="term" value="F:iron ion binding"/>
    <property type="evidence" value="ECO:0007669"/>
    <property type="project" value="InterPro"/>
</dbReference>
<dbReference type="GO" id="GO:0020037">
    <property type="term" value="F:heme binding"/>
    <property type="evidence" value="ECO:0007669"/>
    <property type="project" value="InterPro"/>
</dbReference>